<dbReference type="InterPro" id="IPR036397">
    <property type="entry name" value="RNaseH_sf"/>
</dbReference>
<feature type="transmembrane region" description="Helical" evidence="2">
    <location>
        <begin position="591"/>
        <end position="613"/>
    </location>
</feature>
<evidence type="ECO:0000256" key="2">
    <source>
        <dbReference type="SAM" id="Phobius"/>
    </source>
</evidence>
<dbReference type="PANTHER" id="PTHR11388:SF76">
    <property type="entry name" value="SOLUTE CARRIER ORGANIC ANION TRANSPORTER FAMILY MEMBER"/>
    <property type="match status" value="1"/>
</dbReference>
<evidence type="ECO:0000259" key="3">
    <source>
        <dbReference type="Pfam" id="PF16087"/>
    </source>
</evidence>
<organism evidence="4 5">
    <name type="scientific">Dryococelus australis</name>
    <dbReference type="NCBI Taxonomy" id="614101"/>
    <lineage>
        <taxon>Eukaryota</taxon>
        <taxon>Metazoa</taxon>
        <taxon>Ecdysozoa</taxon>
        <taxon>Arthropoda</taxon>
        <taxon>Hexapoda</taxon>
        <taxon>Insecta</taxon>
        <taxon>Pterygota</taxon>
        <taxon>Neoptera</taxon>
        <taxon>Polyneoptera</taxon>
        <taxon>Phasmatodea</taxon>
        <taxon>Verophasmatodea</taxon>
        <taxon>Anareolatae</taxon>
        <taxon>Phasmatidae</taxon>
        <taxon>Eurycanthinae</taxon>
        <taxon>Dryococelus</taxon>
    </lineage>
</organism>
<feature type="compositionally biased region" description="Polar residues" evidence="1">
    <location>
        <begin position="156"/>
        <end position="169"/>
    </location>
</feature>
<dbReference type="Gene3D" id="3.30.420.10">
    <property type="entry name" value="Ribonuclease H-like superfamily/Ribonuclease H"/>
    <property type="match status" value="1"/>
</dbReference>
<dbReference type="Pfam" id="PF03137">
    <property type="entry name" value="OATP"/>
    <property type="match status" value="2"/>
</dbReference>
<dbReference type="PANTHER" id="PTHR11388">
    <property type="entry name" value="ORGANIC ANION TRANSPORTER"/>
    <property type="match status" value="1"/>
</dbReference>
<dbReference type="InterPro" id="IPR004156">
    <property type="entry name" value="OATP"/>
</dbReference>
<feature type="domain" description="DUF4817" evidence="3">
    <location>
        <begin position="209"/>
        <end position="261"/>
    </location>
</feature>
<keyword evidence="2" id="KW-0472">Membrane</keyword>
<dbReference type="EMBL" id="JARBHB010000004">
    <property type="protein sequence ID" value="KAJ8886075.1"/>
    <property type="molecule type" value="Genomic_DNA"/>
</dbReference>
<keyword evidence="5" id="KW-1185">Reference proteome</keyword>
<evidence type="ECO:0000313" key="4">
    <source>
        <dbReference type="EMBL" id="KAJ8886075.1"/>
    </source>
</evidence>
<feature type="compositionally biased region" description="Pro residues" evidence="1">
    <location>
        <begin position="787"/>
        <end position="797"/>
    </location>
</feature>
<name>A0ABQ9HPG5_9NEOP</name>
<dbReference type="Pfam" id="PF16087">
    <property type="entry name" value="DUF4817"/>
    <property type="match status" value="1"/>
</dbReference>
<reference evidence="4 5" key="1">
    <citation type="submission" date="2023-02" db="EMBL/GenBank/DDBJ databases">
        <title>LHISI_Scaffold_Assembly.</title>
        <authorList>
            <person name="Stuart O.P."/>
            <person name="Cleave R."/>
            <person name="Magrath M.J.L."/>
            <person name="Mikheyev A.S."/>
        </authorList>
    </citation>
    <scope>NUCLEOTIDE SEQUENCE [LARGE SCALE GENOMIC DNA]</scope>
    <source>
        <strain evidence="4">Daus_M_001</strain>
        <tissue evidence="4">Leg muscle</tissue>
    </source>
</reference>
<keyword evidence="2" id="KW-0812">Transmembrane</keyword>
<comment type="caution">
    <text evidence="4">The sequence shown here is derived from an EMBL/GenBank/DDBJ whole genome shotgun (WGS) entry which is preliminary data.</text>
</comment>
<dbReference type="InterPro" id="IPR032135">
    <property type="entry name" value="DUF4817"/>
</dbReference>
<feature type="transmembrane region" description="Helical" evidence="2">
    <location>
        <begin position="485"/>
        <end position="510"/>
    </location>
</feature>
<feature type="region of interest" description="Disordered" evidence="1">
    <location>
        <begin position="156"/>
        <end position="178"/>
    </location>
</feature>
<evidence type="ECO:0000313" key="5">
    <source>
        <dbReference type="Proteomes" id="UP001159363"/>
    </source>
</evidence>
<proteinExistence type="predicted"/>
<accession>A0ABQ9HPG5</accession>
<keyword evidence="2" id="KW-1133">Transmembrane helix</keyword>
<gene>
    <name evidence="4" type="ORF">PR048_012281</name>
</gene>
<feature type="region of interest" description="Disordered" evidence="1">
    <location>
        <begin position="761"/>
        <end position="798"/>
    </location>
</feature>
<evidence type="ECO:0000256" key="1">
    <source>
        <dbReference type="SAM" id="MobiDB-lite"/>
    </source>
</evidence>
<protein>
    <recommendedName>
        <fullName evidence="3">DUF4817 domain-containing protein</fullName>
    </recommendedName>
</protein>
<dbReference type="Proteomes" id="UP001159363">
    <property type="component" value="Chromosome X"/>
</dbReference>
<sequence length="1094" mass="122801">MFGKPVSMALSYPLSRAEDCRAVRRKNKGAETVLQFRARRSSRKFRQDAEDADSHLNVPLSGHFCIAWPSLHVGTSRRSHQLRFIAEDNLHAKSRTRNRSYVLRVPFPRCALTLLNVVANVYRSHKRNSHSCRLIPCFNLLKLFTCPVLERHIAQPNSPRRTTRLSNHSGRPLGHDSLEHDNVTAQRTHKRQWPKTSQLISKLIQYSNSEKVEIMLIYGECSRIASQVEQLYRERYPDKTPPSRWMCSRLVVKLSVTGNLNLQQCTCRRTRIDQAAEVTVLADVAVNPHVSSRQLEAEIGISNTSAYRIHKRHTFRPYYVHLHHELHGNVSQNHDEPLRNRMLMGHQHNVSQHILPCKHVVYWTENILVGGLVVGDQFSGLLDLLTLTLWNFFLWDSLISAVYLDIITTPENMQECIIHVCKALRQATLEESVLSCIQRLNLCISASGHQFEHLIVLAMAVPEQSCGILHFHPAWLQKFATAKCFLIVFSLLSVLQGMAGIYTTATFSTLEKRFKFPSRIRLSNNKIIGSLLNVPYVHPPREHCTPVQNLALSGDGALVVRELLKTGNEISEILLCLTLTYYGGRGSRPRWLAWGIIISAVASFLLALPHAIYGAGHEALALTEEHLGINVFNASVPLKRDRLQTASLLALPRVLYRLGHEALALPAKLLDINVLNAAVPFKPARTVALHQGDTCSIPRGSLRPSHVGMMPDDATGRRALSGIHRFAPPLHSVAAQHLTSLHPCRLSRLDRAHNRRSTLLRKEETGKGSAKACTKEPPRRVYRGSPVPLPPKHPPPSFRRCSLPALKTLIGFQDINVKVPPKSVHSRTPFSAVTVVTNFLDFNFKICLPTRFGKTTAFPRNCHLLEASGEILGASQEQQQYHTTHISHILSGRLGQPTRGRPASWRVLRPPSVLSPVTSSCRSASDRNLLAPCVRAPMVPHIQHVSIAYEISWKSPFLCQANMTLAEKCGEVEAASGEYSVTPFANMFLSQFLLDVGTTLTRTLGVTYLDDHTDKKNTPFMMGIVYSRNDHVHAHAGASNHLRVHVVLPQPVRGPNFDADHHTQGPEMDWRLVARLTDLFARMLLDEASADWEL</sequence>